<dbReference type="AlphaFoldDB" id="A0A0K8UA34"/>
<feature type="region of interest" description="Disordered" evidence="1">
    <location>
        <begin position="20"/>
        <end position="133"/>
    </location>
</feature>
<organism evidence="2">
    <name type="scientific">Bactrocera latifrons</name>
    <name type="common">Malaysian fruit fly</name>
    <name type="synonym">Chaetodacus latifrons</name>
    <dbReference type="NCBI Taxonomy" id="174628"/>
    <lineage>
        <taxon>Eukaryota</taxon>
        <taxon>Metazoa</taxon>
        <taxon>Ecdysozoa</taxon>
        <taxon>Arthropoda</taxon>
        <taxon>Hexapoda</taxon>
        <taxon>Insecta</taxon>
        <taxon>Pterygota</taxon>
        <taxon>Neoptera</taxon>
        <taxon>Endopterygota</taxon>
        <taxon>Diptera</taxon>
        <taxon>Brachycera</taxon>
        <taxon>Muscomorpha</taxon>
        <taxon>Tephritoidea</taxon>
        <taxon>Tephritidae</taxon>
        <taxon>Bactrocera</taxon>
        <taxon>Bactrocera</taxon>
    </lineage>
</organism>
<feature type="compositionally biased region" description="Polar residues" evidence="1">
    <location>
        <begin position="22"/>
        <end position="42"/>
    </location>
</feature>
<proteinExistence type="predicted"/>
<protein>
    <submittedName>
        <fullName evidence="2">Uncharacterized protein</fullName>
    </submittedName>
</protein>
<name>A0A0K8UA34_BACLA</name>
<feature type="non-terminal residue" evidence="2">
    <location>
        <position position="133"/>
    </location>
</feature>
<gene>
    <name evidence="2" type="ORF">c1_g1_i6</name>
</gene>
<evidence type="ECO:0000256" key="1">
    <source>
        <dbReference type="SAM" id="MobiDB-lite"/>
    </source>
</evidence>
<accession>A0A0K8UA34</accession>
<dbReference type="EMBL" id="GDHF01028871">
    <property type="protein sequence ID" value="JAI23443.1"/>
    <property type="molecule type" value="Transcribed_RNA"/>
</dbReference>
<reference evidence="2" key="1">
    <citation type="submission" date="2015-06" db="EMBL/GenBank/DDBJ databases">
        <authorList>
            <person name="Hoefler B.C."/>
            <person name="Straight P.D."/>
        </authorList>
    </citation>
    <scope>NUCLEOTIDE SEQUENCE</scope>
</reference>
<feature type="compositionally biased region" description="Polar residues" evidence="1">
    <location>
        <begin position="72"/>
        <end position="107"/>
    </location>
</feature>
<sequence length="133" mass="15419">MIRIITNWNTYRGYNGEAINSGKHSSNSSRIFISNQLQQETTEPMEVDPSSTRFRRQPYNPQPPINIHQEARQTQNPFRQVIQTRSKGNKSANSQQRKTQRLNQVGDTQEDDQESLYNEAPSKLPIQTYPGQR</sequence>
<evidence type="ECO:0000313" key="2">
    <source>
        <dbReference type="EMBL" id="JAI23443.1"/>
    </source>
</evidence>